<evidence type="ECO:0000313" key="2">
    <source>
        <dbReference type="EMBL" id="MCH7415282.1"/>
    </source>
</evidence>
<proteinExistence type="predicted"/>
<gene>
    <name evidence="2" type="ORF">MM213_17410</name>
</gene>
<organism evidence="2 3">
    <name type="scientific">Belliella alkalica</name>
    <dbReference type="NCBI Taxonomy" id="1730871"/>
    <lineage>
        <taxon>Bacteria</taxon>
        <taxon>Pseudomonadati</taxon>
        <taxon>Bacteroidota</taxon>
        <taxon>Cytophagia</taxon>
        <taxon>Cytophagales</taxon>
        <taxon>Cyclobacteriaceae</taxon>
        <taxon>Belliella</taxon>
    </lineage>
</organism>
<dbReference type="EMBL" id="JAKZGO010000019">
    <property type="protein sequence ID" value="MCH7415282.1"/>
    <property type="molecule type" value="Genomic_DNA"/>
</dbReference>
<keyword evidence="1" id="KW-1133">Transmembrane helix</keyword>
<sequence length="116" mass="13979">MDDFLPFYNPYLLLILITVIYYLILIPVCFKTEFLGLFSFKASPVQMEAVFREYREWLELVDKLRPDQKAKAVYAIDNSKWLKKLPYREAMDLDRVWKDKIHREQLSNIKNQTKIS</sequence>
<keyword evidence="1" id="KW-0472">Membrane</keyword>
<keyword evidence="3" id="KW-1185">Reference proteome</keyword>
<evidence type="ECO:0000256" key="1">
    <source>
        <dbReference type="SAM" id="Phobius"/>
    </source>
</evidence>
<name>A0ABS9VFQ8_9BACT</name>
<comment type="caution">
    <text evidence="2">The sequence shown here is derived from an EMBL/GenBank/DDBJ whole genome shotgun (WGS) entry which is preliminary data.</text>
</comment>
<keyword evidence="1" id="KW-0812">Transmembrane</keyword>
<reference evidence="2" key="1">
    <citation type="submission" date="2022-03" db="EMBL/GenBank/DDBJ databases">
        <title>De novo assembled genomes of Belliella spp. (Cyclobacteriaceae) strains.</title>
        <authorList>
            <person name="Szabo A."/>
            <person name="Korponai K."/>
            <person name="Felfoldi T."/>
        </authorList>
    </citation>
    <scope>NUCLEOTIDE SEQUENCE</scope>
    <source>
        <strain evidence="2">DSM 111903</strain>
    </source>
</reference>
<dbReference type="RefSeq" id="WP_241414172.1">
    <property type="nucleotide sequence ID" value="NZ_JAKZGO010000019.1"/>
</dbReference>
<dbReference type="Proteomes" id="UP001165430">
    <property type="component" value="Unassembled WGS sequence"/>
</dbReference>
<protein>
    <submittedName>
        <fullName evidence="2">Uncharacterized protein</fullName>
    </submittedName>
</protein>
<evidence type="ECO:0000313" key="3">
    <source>
        <dbReference type="Proteomes" id="UP001165430"/>
    </source>
</evidence>
<feature type="transmembrane region" description="Helical" evidence="1">
    <location>
        <begin position="12"/>
        <end position="30"/>
    </location>
</feature>
<accession>A0ABS9VFQ8</accession>